<comment type="caution">
    <text evidence="13">The sequence shown here is derived from an EMBL/GenBank/DDBJ whole genome shotgun (WGS) entry which is preliminary data.</text>
</comment>
<evidence type="ECO:0000256" key="5">
    <source>
        <dbReference type="ARBA" id="ARBA00022989"/>
    </source>
</evidence>
<keyword evidence="9 10" id="KW-0807">Transducer</keyword>
<organism evidence="13 14">
    <name type="scientific">Crotophaga sulcirostris</name>
    <name type="common">Groove-billed ani</name>
    <dbReference type="NCBI Taxonomy" id="33598"/>
    <lineage>
        <taxon>Eukaryota</taxon>
        <taxon>Metazoa</taxon>
        <taxon>Chordata</taxon>
        <taxon>Craniata</taxon>
        <taxon>Vertebrata</taxon>
        <taxon>Euteleostomi</taxon>
        <taxon>Archelosauria</taxon>
        <taxon>Archosauria</taxon>
        <taxon>Dinosauria</taxon>
        <taxon>Saurischia</taxon>
        <taxon>Theropoda</taxon>
        <taxon>Coelurosauria</taxon>
        <taxon>Aves</taxon>
        <taxon>Neognathae</taxon>
        <taxon>Neoaves</taxon>
        <taxon>Otidimorphae</taxon>
        <taxon>Cuculiformes</taxon>
        <taxon>Crotophagidae</taxon>
        <taxon>Crotophaga</taxon>
    </lineage>
</organism>
<keyword evidence="14" id="KW-1185">Reference proteome</keyword>
<feature type="transmembrane region" description="Helical" evidence="11">
    <location>
        <begin position="138"/>
        <end position="164"/>
    </location>
</feature>
<comment type="subcellular location">
    <subcellularLocation>
        <location evidence="1 11">Cell membrane</location>
        <topology evidence="1 11">Multi-pass membrane protein</topology>
    </subcellularLocation>
</comment>
<dbReference type="Proteomes" id="UP000549499">
    <property type="component" value="Unassembled WGS sequence"/>
</dbReference>
<name>A0A7K5I989_CROSL</name>
<feature type="domain" description="G-protein coupled receptors family 1 profile" evidence="12">
    <location>
        <begin position="39"/>
        <end position="288"/>
    </location>
</feature>
<evidence type="ECO:0000256" key="8">
    <source>
        <dbReference type="ARBA" id="ARBA00023170"/>
    </source>
</evidence>
<feature type="transmembrane region" description="Helical" evidence="11">
    <location>
        <begin position="196"/>
        <end position="224"/>
    </location>
</feature>
<evidence type="ECO:0000313" key="13">
    <source>
        <dbReference type="EMBL" id="NWS78145.1"/>
    </source>
</evidence>
<protein>
    <recommendedName>
        <fullName evidence="11">Olfactory receptor</fullName>
    </recommendedName>
</protein>
<feature type="transmembrane region" description="Helical" evidence="11">
    <location>
        <begin position="58"/>
        <end position="76"/>
    </location>
</feature>
<evidence type="ECO:0000256" key="6">
    <source>
        <dbReference type="ARBA" id="ARBA00023040"/>
    </source>
</evidence>
<evidence type="ECO:0000256" key="2">
    <source>
        <dbReference type="ARBA" id="ARBA00022475"/>
    </source>
</evidence>
<dbReference type="CDD" id="cd15912">
    <property type="entry name" value="7tmA_OR6C-like"/>
    <property type="match status" value="1"/>
</dbReference>
<evidence type="ECO:0000256" key="10">
    <source>
        <dbReference type="RuleBase" id="RU000688"/>
    </source>
</evidence>
<proteinExistence type="inferred from homology"/>
<dbReference type="AlphaFoldDB" id="A0A7K5I989"/>
<dbReference type="EMBL" id="VYZB01001200">
    <property type="protein sequence ID" value="NWS78145.1"/>
    <property type="molecule type" value="Genomic_DNA"/>
</dbReference>
<feature type="non-terminal residue" evidence="13">
    <location>
        <position position="1"/>
    </location>
</feature>
<feature type="non-terminal residue" evidence="13">
    <location>
        <position position="301"/>
    </location>
</feature>
<comment type="similarity">
    <text evidence="10">Belongs to the G-protein coupled receptor 1 family.</text>
</comment>
<feature type="transmembrane region" description="Helical" evidence="11">
    <location>
        <begin position="236"/>
        <end position="258"/>
    </location>
</feature>
<dbReference type="PRINTS" id="PR00237">
    <property type="entry name" value="GPCRRHODOPSN"/>
</dbReference>
<feature type="transmembrane region" description="Helical" evidence="11">
    <location>
        <begin position="96"/>
        <end position="118"/>
    </location>
</feature>
<dbReference type="GO" id="GO:0004984">
    <property type="term" value="F:olfactory receptor activity"/>
    <property type="evidence" value="ECO:0007669"/>
    <property type="project" value="InterPro"/>
</dbReference>
<evidence type="ECO:0000256" key="7">
    <source>
        <dbReference type="ARBA" id="ARBA00023136"/>
    </source>
</evidence>
<dbReference type="FunFam" id="1.20.1070.10:FF:000013">
    <property type="entry name" value="Olfactory receptor"/>
    <property type="match status" value="1"/>
</dbReference>
<dbReference type="GO" id="GO:0005886">
    <property type="term" value="C:plasma membrane"/>
    <property type="evidence" value="ECO:0007669"/>
    <property type="project" value="UniProtKB-SubCell"/>
</dbReference>
<gene>
    <name evidence="13" type="primary">Olfr49</name>
    <name evidence="13" type="ORF">CROSUL_R14652</name>
</gene>
<evidence type="ECO:0000256" key="9">
    <source>
        <dbReference type="ARBA" id="ARBA00023224"/>
    </source>
</evidence>
<evidence type="ECO:0000256" key="1">
    <source>
        <dbReference type="ARBA" id="ARBA00004651"/>
    </source>
</evidence>
<dbReference type="PROSITE" id="PS00237">
    <property type="entry name" value="G_PROTEIN_RECEP_F1_1"/>
    <property type="match status" value="1"/>
</dbReference>
<evidence type="ECO:0000259" key="12">
    <source>
        <dbReference type="PROSITE" id="PS50262"/>
    </source>
</evidence>
<evidence type="ECO:0000256" key="4">
    <source>
        <dbReference type="ARBA" id="ARBA00022725"/>
    </source>
</evidence>
<accession>A0A7K5I989</accession>
<dbReference type="Pfam" id="PF13853">
    <property type="entry name" value="7tm_4"/>
    <property type="match status" value="1"/>
</dbReference>
<dbReference type="OrthoDB" id="9709639at2759"/>
<feature type="transmembrane region" description="Helical" evidence="11">
    <location>
        <begin position="20"/>
        <end position="46"/>
    </location>
</feature>
<dbReference type="Gene3D" id="1.20.1070.10">
    <property type="entry name" value="Rhodopsin 7-helix transmembrane proteins"/>
    <property type="match status" value="1"/>
</dbReference>
<dbReference type="PANTHER" id="PTHR26454">
    <property type="entry name" value="OLFACTORY RECEPTOR"/>
    <property type="match status" value="1"/>
</dbReference>
<keyword evidence="6 10" id="KW-0297">G-protein coupled receptor</keyword>
<keyword evidence="3 10" id="KW-0812">Transmembrane</keyword>
<dbReference type="PROSITE" id="PS50262">
    <property type="entry name" value="G_PROTEIN_RECEP_F1_2"/>
    <property type="match status" value="1"/>
</dbReference>
<dbReference type="InterPro" id="IPR047132">
    <property type="entry name" value="Olfact_rcpt_6C-like"/>
</dbReference>
<dbReference type="SUPFAM" id="SSF81321">
    <property type="entry name" value="Family A G protein-coupled receptor-like"/>
    <property type="match status" value="1"/>
</dbReference>
<evidence type="ECO:0000313" key="14">
    <source>
        <dbReference type="Proteomes" id="UP000549499"/>
    </source>
</evidence>
<reference evidence="13 14" key="1">
    <citation type="submission" date="2019-09" db="EMBL/GenBank/DDBJ databases">
        <title>Bird 10,000 Genomes (B10K) Project - Family phase.</title>
        <authorList>
            <person name="Zhang G."/>
        </authorList>
    </citation>
    <scope>NUCLEOTIDE SEQUENCE [LARGE SCALE GENOMIC DNA]</scope>
    <source>
        <strain evidence="13">B10K-DU-003-44</strain>
        <tissue evidence="13">Muscle</tissue>
    </source>
</reference>
<dbReference type="InterPro" id="IPR000276">
    <property type="entry name" value="GPCR_Rhodpsn"/>
</dbReference>
<keyword evidence="2 11" id="KW-1003">Cell membrane</keyword>
<dbReference type="PANTHER" id="PTHR26454:SF0">
    <property type="entry name" value="OLFACTORY RECEPTOR"/>
    <property type="match status" value="1"/>
</dbReference>
<sequence length="301" mass="34212">EMNQTTVVEFILLGLTSDHFLEIILFTILFVAFLLILLGNITVITITLMDQSLYTPMYFFLRNFSFMEILFTSTFMPRALYSLLTGQKAISFSGCFLQLSFFFVLGICTFLHVAVMSYDRYLAICHPLRYTTFMNDRFCLQLVLGCWVMSLFLMFSPLTIILHLPFCGPNVINHFYCALAPLLQLSCTDTGLVEKIMLAISVLILLGTLSVTAFSYTCIIYTVIHIQSSASRKKAFSTCSAHLVLVTVLYSSSIFRYIRPSQQGGRGFDKVVSFLHCVITQVCNPYIYTLQNEQVKRALKD</sequence>
<evidence type="ECO:0000256" key="11">
    <source>
        <dbReference type="RuleBase" id="RU363047"/>
    </source>
</evidence>
<dbReference type="InterPro" id="IPR017452">
    <property type="entry name" value="GPCR_Rhodpsn_7TM"/>
</dbReference>
<evidence type="ECO:0000256" key="3">
    <source>
        <dbReference type="ARBA" id="ARBA00022692"/>
    </source>
</evidence>
<keyword evidence="11" id="KW-0716">Sensory transduction</keyword>
<dbReference type="GO" id="GO:0004930">
    <property type="term" value="F:G protein-coupled receptor activity"/>
    <property type="evidence" value="ECO:0007669"/>
    <property type="project" value="UniProtKB-KW"/>
</dbReference>
<dbReference type="InterPro" id="IPR000725">
    <property type="entry name" value="Olfact_rcpt"/>
</dbReference>
<keyword evidence="7 11" id="KW-0472">Membrane</keyword>
<dbReference type="PRINTS" id="PR00245">
    <property type="entry name" value="OLFACTORYR"/>
</dbReference>
<keyword evidence="4 11" id="KW-0552">Olfaction</keyword>
<keyword evidence="5 11" id="KW-1133">Transmembrane helix</keyword>
<keyword evidence="8 10" id="KW-0675">Receptor</keyword>